<accession>A0ACC1T8W0</accession>
<protein>
    <submittedName>
        <fullName evidence="1">Uncharacterized protein</fullName>
    </submittedName>
</protein>
<keyword evidence="2" id="KW-1185">Reference proteome</keyword>
<comment type="caution">
    <text evidence="1">The sequence shown here is derived from an EMBL/GenBank/DDBJ whole genome shotgun (WGS) entry which is preliminary data.</text>
</comment>
<name>A0ACC1T8W0_9APHY</name>
<gene>
    <name evidence="1" type="ORF">NM688_g2421</name>
</gene>
<evidence type="ECO:0000313" key="2">
    <source>
        <dbReference type="Proteomes" id="UP001148662"/>
    </source>
</evidence>
<reference evidence="1" key="1">
    <citation type="submission" date="2022-07" db="EMBL/GenBank/DDBJ databases">
        <title>Genome Sequence of Phlebia brevispora.</title>
        <authorList>
            <person name="Buettner E."/>
        </authorList>
    </citation>
    <scope>NUCLEOTIDE SEQUENCE</scope>
    <source>
        <strain evidence="1">MPL23</strain>
    </source>
</reference>
<dbReference type="Proteomes" id="UP001148662">
    <property type="component" value="Unassembled WGS sequence"/>
</dbReference>
<dbReference type="EMBL" id="JANHOG010000305">
    <property type="protein sequence ID" value="KAJ3555715.1"/>
    <property type="molecule type" value="Genomic_DNA"/>
</dbReference>
<sequence>MATMNASLRRSARLLASKASSKEANSTAVATTKTGATRRLATSSSTTVTHARPAKRARTGLRKSSSTDNQVEESLEHPPLPTGKSTETSMKKASKAKGKAKAEPVDYTPEDFPTRISSMWRVGPHVSAAGGVENTVWNAASLGATAFALFVKSQRKWTSPELSSESIAAFRRRLQVFGYDPRDILPHGSYLVNLGNPDDEKREKSYQCFLDDLKRCEQLGLLLYNFHPGSTVGQAEPDMSLSLIAQCLNRAHKETNTIVTVIENMAGSGNVLGSKFQELGKIINEVEDKSRVGVCLDTCHMFAAGYDIRTKESWDHTMKEFEREVGLQYLRGMHLNDSMADLGSHRDRHDNIGMGFLGLKAFSHILSDPRTQAIPLIMETPAYADESKKNSRPGEGWDVWKKEVEILQRLFNQDEDREEKLQAWEAEIRTVISSKNSGLGKTEKIKTRAKKGKGTKRKRNLGEEEDEGASSCEDGD</sequence>
<evidence type="ECO:0000313" key="1">
    <source>
        <dbReference type="EMBL" id="KAJ3555715.1"/>
    </source>
</evidence>
<proteinExistence type="predicted"/>
<organism evidence="1 2">
    <name type="scientific">Phlebia brevispora</name>
    <dbReference type="NCBI Taxonomy" id="194682"/>
    <lineage>
        <taxon>Eukaryota</taxon>
        <taxon>Fungi</taxon>
        <taxon>Dikarya</taxon>
        <taxon>Basidiomycota</taxon>
        <taxon>Agaricomycotina</taxon>
        <taxon>Agaricomycetes</taxon>
        <taxon>Polyporales</taxon>
        <taxon>Meruliaceae</taxon>
        <taxon>Phlebia</taxon>
    </lineage>
</organism>